<protein>
    <submittedName>
        <fullName evidence="7">Lysophospholipid acyltransferase family protein</fullName>
    </submittedName>
</protein>
<evidence type="ECO:0000256" key="1">
    <source>
        <dbReference type="ARBA" id="ARBA00004533"/>
    </source>
</evidence>
<dbReference type="CDD" id="cd07984">
    <property type="entry name" value="LPLAT_LABLAT-like"/>
    <property type="match status" value="1"/>
</dbReference>
<accession>A0ABR9BAP4</accession>
<name>A0ABR9BAP4_9RHOO</name>
<sequence length="281" mass="31150">MLSRLPLRVLHLLGGWAGWLVYRVDAGYRRRLHDNLALAIGRDDPALVRQAAREAGRQALELPWVWLRTADEVVAGVRRVEGWELVDAALAEGRGLLFLTPHLGCFEITAQYIASRTPITVLYRPPRKAVLQPLMEAGRARGQMKTAPADLSGVRKLVKTLRSHEAVGMLPDQAPGVGEGVWAPFFGRPAWTMTLAARMAEVKGVCVLYVWAERLPRGEGFALRFSEGVEALEGELEARCATINREIERLILACPAQYLWGYDRYKRPKGVAAPDAPAVRA</sequence>
<keyword evidence="5" id="KW-0472">Membrane</keyword>
<evidence type="ECO:0000313" key="8">
    <source>
        <dbReference type="Proteomes" id="UP000603602"/>
    </source>
</evidence>
<keyword evidence="4" id="KW-0808">Transferase</keyword>
<keyword evidence="8" id="KW-1185">Reference proteome</keyword>
<evidence type="ECO:0000256" key="5">
    <source>
        <dbReference type="ARBA" id="ARBA00023136"/>
    </source>
</evidence>
<dbReference type="InterPro" id="IPR004960">
    <property type="entry name" value="LipA_acyltrans"/>
</dbReference>
<evidence type="ECO:0000256" key="4">
    <source>
        <dbReference type="ARBA" id="ARBA00022679"/>
    </source>
</evidence>
<evidence type="ECO:0000256" key="2">
    <source>
        <dbReference type="ARBA" id="ARBA00022475"/>
    </source>
</evidence>
<comment type="caution">
    <text evidence="7">The sequence shown here is derived from an EMBL/GenBank/DDBJ whole genome shotgun (WGS) entry which is preliminary data.</text>
</comment>
<keyword evidence="2" id="KW-1003">Cell membrane</keyword>
<evidence type="ECO:0000256" key="3">
    <source>
        <dbReference type="ARBA" id="ARBA00022519"/>
    </source>
</evidence>
<dbReference type="EMBL" id="JACYTO010000002">
    <property type="protein sequence ID" value="MBD8503261.1"/>
    <property type="molecule type" value="Genomic_DNA"/>
</dbReference>
<keyword evidence="3" id="KW-0997">Cell inner membrane</keyword>
<reference evidence="8" key="1">
    <citation type="submission" date="2023-07" db="EMBL/GenBank/DDBJ databases">
        <title>Thauera sp. CAU 1555 isolated from sand of Yaerae Beach.</title>
        <authorList>
            <person name="Kim W."/>
        </authorList>
    </citation>
    <scope>NUCLEOTIDE SEQUENCE [LARGE SCALE GENOMIC DNA]</scope>
    <source>
        <strain evidence="8">CAU 1555</strain>
    </source>
</reference>
<evidence type="ECO:0000313" key="7">
    <source>
        <dbReference type="EMBL" id="MBD8503261.1"/>
    </source>
</evidence>
<dbReference type="GO" id="GO:0016746">
    <property type="term" value="F:acyltransferase activity"/>
    <property type="evidence" value="ECO:0007669"/>
    <property type="project" value="UniProtKB-KW"/>
</dbReference>
<gene>
    <name evidence="7" type="ORF">IFO67_10250</name>
</gene>
<dbReference type="PANTHER" id="PTHR30606:SF10">
    <property type="entry name" value="PHOSPHATIDYLINOSITOL MANNOSIDE ACYLTRANSFERASE"/>
    <property type="match status" value="1"/>
</dbReference>
<dbReference type="NCBIfam" id="NF006487">
    <property type="entry name" value="PRK08905.1"/>
    <property type="match status" value="1"/>
</dbReference>
<proteinExistence type="predicted"/>
<dbReference type="Proteomes" id="UP000603602">
    <property type="component" value="Unassembled WGS sequence"/>
</dbReference>
<dbReference type="PIRSF" id="PIRSF026649">
    <property type="entry name" value="MsbB"/>
    <property type="match status" value="1"/>
</dbReference>
<dbReference type="Pfam" id="PF03279">
    <property type="entry name" value="Lip_A_acyltrans"/>
    <property type="match status" value="1"/>
</dbReference>
<evidence type="ECO:0000256" key="6">
    <source>
        <dbReference type="ARBA" id="ARBA00023315"/>
    </source>
</evidence>
<comment type="subcellular location">
    <subcellularLocation>
        <location evidence="1">Cell inner membrane</location>
    </subcellularLocation>
</comment>
<organism evidence="7 8">
    <name type="scientific">Thauera sedimentorum</name>
    <dbReference type="NCBI Taxonomy" id="2767595"/>
    <lineage>
        <taxon>Bacteria</taxon>
        <taxon>Pseudomonadati</taxon>
        <taxon>Pseudomonadota</taxon>
        <taxon>Betaproteobacteria</taxon>
        <taxon>Rhodocyclales</taxon>
        <taxon>Zoogloeaceae</taxon>
        <taxon>Thauera</taxon>
    </lineage>
</organism>
<dbReference type="PANTHER" id="PTHR30606">
    <property type="entry name" value="LIPID A BIOSYNTHESIS LAUROYL ACYLTRANSFERASE"/>
    <property type="match status" value="1"/>
</dbReference>
<keyword evidence="6 7" id="KW-0012">Acyltransferase</keyword>